<dbReference type="GeneID" id="300942906"/>
<dbReference type="RefSeq" id="WP_024604508.1">
    <property type="nucleotide sequence ID" value="NZ_BJXZ01000100.1"/>
</dbReference>
<reference evidence="2 3" key="1">
    <citation type="submission" date="2015-03" db="EMBL/GenBank/DDBJ databases">
        <authorList>
            <person name="Xie B.-B."/>
            <person name="Rong J.-C."/>
            <person name="Qin Q.-L."/>
            <person name="Zhang Y.-Z."/>
        </authorList>
    </citation>
    <scope>NUCLEOTIDE SEQUENCE [LARGE SCALE GENOMIC DNA]</scope>
    <source>
        <strain evidence="2 3">KMM 661</strain>
    </source>
</reference>
<protein>
    <submittedName>
        <fullName evidence="2">Uncharacterized protein</fullName>
    </submittedName>
</protein>
<dbReference type="AlphaFoldDB" id="A0AAC9UIX1"/>
<dbReference type="EMBL" id="CP011036">
    <property type="protein sequence ID" value="ASM55275.1"/>
    <property type="molecule type" value="Genomic_DNA"/>
</dbReference>
<sequence length="147" mass="16271">MQITNTPYVNHAESAQHSALSTRINDGQATNTTKKTETDTVSISSAGRNAEAKWQEIANKYDMTNISGNEVMGMAKELYDNKLISSGQMLDMYTPPSIDFNLDEKVNYVAHVTKELESLKLHSDGSAQMRNAIEAKSRVFDIVKLIG</sequence>
<evidence type="ECO:0000313" key="2">
    <source>
        <dbReference type="EMBL" id="ASM55275.1"/>
    </source>
</evidence>
<name>A0AAC9UIX1_9GAMM</name>
<keyword evidence="3" id="KW-1185">Reference proteome</keyword>
<gene>
    <name evidence="2" type="ORF">PNIG_a3373</name>
</gene>
<evidence type="ECO:0000313" key="3">
    <source>
        <dbReference type="Proteomes" id="UP000198329"/>
    </source>
</evidence>
<organism evidence="2 3">
    <name type="scientific">Pseudoalteromonas nigrifaciens</name>
    <dbReference type="NCBI Taxonomy" id="28109"/>
    <lineage>
        <taxon>Bacteria</taxon>
        <taxon>Pseudomonadati</taxon>
        <taxon>Pseudomonadota</taxon>
        <taxon>Gammaproteobacteria</taxon>
        <taxon>Alteromonadales</taxon>
        <taxon>Pseudoalteromonadaceae</taxon>
        <taxon>Pseudoalteromonas</taxon>
    </lineage>
</organism>
<evidence type="ECO:0000256" key="1">
    <source>
        <dbReference type="SAM" id="MobiDB-lite"/>
    </source>
</evidence>
<dbReference type="KEGG" id="png:PNIG_a3373"/>
<feature type="region of interest" description="Disordered" evidence="1">
    <location>
        <begin position="1"/>
        <end position="20"/>
    </location>
</feature>
<accession>A0AAC9UIX1</accession>
<dbReference type="Proteomes" id="UP000198329">
    <property type="component" value="Chromosome I"/>
</dbReference>
<proteinExistence type="predicted"/>